<dbReference type="Gene3D" id="3.40.50.720">
    <property type="entry name" value="NAD(P)-binding Rossmann-like Domain"/>
    <property type="match status" value="1"/>
</dbReference>
<accession>M7SDG6</accession>
<dbReference type="Pfam" id="PF00106">
    <property type="entry name" value="adh_short"/>
    <property type="match status" value="1"/>
</dbReference>
<sequence>MSSKIVLITGANSGVGYATTSVIARASENFHVILACRDLAKADKAAAEITAAGIKGKLSTVQLQVTDEDSIQKAAAWVEERFGRLDVLINNAAVGVGRAQNDKDRFLGTMETNVVGPYLVSEAFRPLLLKSEKPPYSIYVSSGQGSLSIASSVPKHPFEPPKAEPYRASKAALNMVMVLDSRDNRDKGIKVFGMCPGFVVSNLRGTTDEARTGRGMAGDPEVSANVLLRIIEGERDADEGRVVHKDGVHPW</sequence>
<dbReference type="PANTHER" id="PTHR43544">
    <property type="entry name" value="SHORT-CHAIN DEHYDROGENASE/REDUCTASE"/>
    <property type="match status" value="1"/>
</dbReference>
<evidence type="ECO:0000313" key="2">
    <source>
        <dbReference type="EMBL" id="EMR64264.1"/>
    </source>
</evidence>
<dbReference type="KEGG" id="ela:UCREL1_8777"/>
<dbReference type="STRING" id="1287681.M7SDG6"/>
<dbReference type="GO" id="GO:0005737">
    <property type="term" value="C:cytoplasm"/>
    <property type="evidence" value="ECO:0007669"/>
    <property type="project" value="TreeGrafter"/>
</dbReference>
<proteinExistence type="inferred from homology"/>
<dbReference type="AlphaFoldDB" id="M7SDG6"/>
<dbReference type="EMBL" id="KB707098">
    <property type="protein sequence ID" value="EMR64264.1"/>
    <property type="molecule type" value="Genomic_DNA"/>
</dbReference>
<dbReference type="InterPro" id="IPR051468">
    <property type="entry name" value="Fungal_SecMetab_SDRs"/>
</dbReference>
<keyword evidence="3" id="KW-1185">Reference proteome</keyword>
<dbReference type="OMA" id="VHYYDGV"/>
<dbReference type="Proteomes" id="UP000012174">
    <property type="component" value="Unassembled WGS sequence"/>
</dbReference>
<reference evidence="3" key="1">
    <citation type="journal article" date="2013" name="Genome Announc.">
        <title>Draft genome sequence of the grapevine dieback fungus Eutypa lata UCR-EL1.</title>
        <authorList>
            <person name="Blanco-Ulate B."/>
            <person name="Rolshausen P.E."/>
            <person name="Cantu D."/>
        </authorList>
    </citation>
    <scope>NUCLEOTIDE SEQUENCE [LARGE SCALE GENOMIC DNA]</scope>
    <source>
        <strain evidence="3">UCR-EL1</strain>
    </source>
</reference>
<dbReference type="PRINTS" id="PR00081">
    <property type="entry name" value="GDHRDH"/>
</dbReference>
<dbReference type="SUPFAM" id="SSF51735">
    <property type="entry name" value="NAD(P)-binding Rossmann-fold domains"/>
    <property type="match status" value="1"/>
</dbReference>
<comment type="similarity">
    <text evidence="1">Belongs to the short-chain dehydrogenases/reductases (SDR) family.</text>
</comment>
<name>M7SDG6_EUTLA</name>
<evidence type="ECO:0000256" key="1">
    <source>
        <dbReference type="ARBA" id="ARBA00006484"/>
    </source>
</evidence>
<dbReference type="InterPro" id="IPR036291">
    <property type="entry name" value="NAD(P)-bd_dom_sf"/>
</dbReference>
<organism evidence="2 3">
    <name type="scientific">Eutypa lata (strain UCR-EL1)</name>
    <name type="common">Grapevine dieback disease fungus</name>
    <name type="synonym">Eutypa armeniacae</name>
    <dbReference type="NCBI Taxonomy" id="1287681"/>
    <lineage>
        <taxon>Eukaryota</taxon>
        <taxon>Fungi</taxon>
        <taxon>Dikarya</taxon>
        <taxon>Ascomycota</taxon>
        <taxon>Pezizomycotina</taxon>
        <taxon>Sordariomycetes</taxon>
        <taxon>Xylariomycetidae</taxon>
        <taxon>Xylariales</taxon>
        <taxon>Diatrypaceae</taxon>
        <taxon>Eutypa</taxon>
    </lineage>
</organism>
<dbReference type="InterPro" id="IPR002347">
    <property type="entry name" value="SDR_fam"/>
</dbReference>
<gene>
    <name evidence="2" type="ORF">UCREL1_8777</name>
</gene>
<dbReference type="OrthoDB" id="1933717at2759"/>
<dbReference type="HOGENOM" id="CLU_010194_9_0_1"/>
<protein>
    <submittedName>
        <fullName evidence="2">Putative short chain dehydrogenase protein</fullName>
    </submittedName>
</protein>
<dbReference type="GO" id="GO:0016491">
    <property type="term" value="F:oxidoreductase activity"/>
    <property type="evidence" value="ECO:0007669"/>
    <property type="project" value="TreeGrafter"/>
</dbReference>
<dbReference type="PANTHER" id="PTHR43544:SF32">
    <property type="entry name" value="CHAIN DEHYDROGENASE, PUTATIVE (AFU_ORTHOLOGUE AFUA_5G01530)-RELATED"/>
    <property type="match status" value="1"/>
</dbReference>
<evidence type="ECO:0000313" key="3">
    <source>
        <dbReference type="Proteomes" id="UP000012174"/>
    </source>
</evidence>
<dbReference type="GO" id="GO:0019748">
    <property type="term" value="P:secondary metabolic process"/>
    <property type="evidence" value="ECO:0007669"/>
    <property type="project" value="TreeGrafter"/>
</dbReference>
<dbReference type="eggNOG" id="KOG1478">
    <property type="taxonomic scope" value="Eukaryota"/>
</dbReference>